<comment type="caution">
    <text evidence="1">The sequence shown here is derived from an EMBL/GenBank/DDBJ whole genome shotgun (WGS) entry which is preliminary data.</text>
</comment>
<dbReference type="AlphaFoldDB" id="A0A162QKY0"/>
<gene>
    <name evidence="1" type="ORF">CLMAG_59430</name>
    <name evidence="2" type="ORF">CLMAG_60330</name>
</gene>
<dbReference type="STRING" id="1121326.CLMAG_59430"/>
<reference evidence="1 3" key="1">
    <citation type="submission" date="2016-04" db="EMBL/GenBank/DDBJ databases">
        <title>Genome sequence of Clostridium magnum DSM 2767.</title>
        <authorList>
            <person name="Poehlein A."/>
            <person name="Uhlig R."/>
            <person name="Fischer R."/>
            <person name="Bahl H."/>
            <person name="Daniel R."/>
        </authorList>
    </citation>
    <scope>NUCLEOTIDE SEQUENCE [LARGE SCALE GENOMIC DNA]</scope>
    <source>
        <strain evidence="1 3">DSM 2767</strain>
    </source>
</reference>
<evidence type="ECO:0000313" key="3">
    <source>
        <dbReference type="Proteomes" id="UP000076603"/>
    </source>
</evidence>
<protein>
    <submittedName>
        <fullName evidence="1">Uncharacterized protein</fullName>
    </submittedName>
</protein>
<keyword evidence="3" id="KW-1185">Reference proteome</keyword>
<evidence type="ECO:0000313" key="2">
    <source>
        <dbReference type="EMBL" id="KZL88744.1"/>
    </source>
</evidence>
<accession>A0A162QKY0</accession>
<evidence type="ECO:0000313" key="1">
    <source>
        <dbReference type="EMBL" id="KZL88654.1"/>
    </source>
</evidence>
<name>A0A162QKY0_9CLOT</name>
<organism evidence="1 3">
    <name type="scientific">Clostridium magnum DSM 2767</name>
    <dbReference type="NCBI Taxonomy" id="1121326"/>
    <lineage>
        <taxon>Bacteria</taxon>
        <taxon>Bacillati</taxon>
        <taxon>Bacillota</taxon>
        <taxon>Clostridia</taxon>
        <taxon>Eubacteriales</taxon>
        <taxon>Clostridiaceae</taxon>
        <taxon>Clostridium</taxon>
    </lineage>
</organism>
<dbReference type="PATRIC" id="fig|1121326.3.peg.6011"/>
<proteinExistence type="predicted"/>
<dbReference type="RefSeq" id="WP_278331886.1">
    <property type="nucleotide sequence ID" value="NZ_FQXL01000081.1"/>
</dbReference>
<dbReference type="EMBL" id="LWAE01000015">
    <property type="protein sequence ID" value="KZL88654.1"/>
    <property type="molecule type" value="Genomic_DNA"/>
</dbReference>
<sequence>MKNCKECPYRECILRTDKEFEICPVDVAKKEFEKTGKIVK</sequence>
<dbReference type="Proteomes" id="UP000076603">
    <property type="component" value="Unassembled WGS sequence"/>
</dbReference>
<dbReference type="EMBL" id="LWAE01000015">
    <property type="protein sequence ID" value="KZL88744.1"/>
    <property type="molecule type" value="Genomic_DNA"/>
</dbReference>